<evidence type="ECO:0000256" key="6">
    <source>
        <dbReference type="ARBA" id="ARBA00022884"/>
    </source>
</evidence>
<dbReference type="InterPro" id="IPR027417">
    <property type="entry name" value="P-loop_NTPase"/>
</dbReference>
<feature type="compositionally biased region" description="Basic residues" evidence="9">
    <location>
        <begin position="54"/>
        <end position="71"/>
    </location>
</feature>
<feature type="domain" description="Helicase C-terminal" evidence="11">
    <location>
        <begin position="368"/>
        <end position="512"/>
    </location>
</feature>
<feature type="compositionally biased region" description="Low complexity" evidence="9">
    <location>
        <begin position="553"/>
        <end position="565"/>
    </location>
</feature>
<keyword evidence="4 12" id="KW-0347">Helicase</keyword>
<dbReference type="PROSITE" id="PS51194">
    <property type="entry name" value="HELICASE_CTER"/>
    <property type="match status" value="1"/>
</dbReference>
<dbReference type="PROSITE" id="PS51192">
    <property type="entry name" value="HELICASE_ATP_BIND_1"/>
    <property type="match status" value="1"/>
</dbReference>
<dbReference type="Gene3D" id="3.40.50.300">
    <property type="entry name" value="P-loop containing nucleotide triphosphate hydrolases"/>
    <property type="match status" value="2"/>
</dbReference>
<feature type="compositionally biased region" description="Basic residues" evidence="9">
    <location>
        <begin position="566"/>
        <end position="580"/>
    </location>
</feature>
<reference evidence="12" key="1">
    <citation type="submission" date="2022-08" db="EMBL/GenBank/DDBJ databases">
        <title>Novel sulfate-reducing endosymbionts in the free-living metamonad Anaeramoeba.</title>
        <authorList>
            <person name="Jerlstrom-Hultqvist J."/>
            <person name="Cepicka I."/>
            <person name="Gallot-Lavallee L."/>
            <person name="Salas-Leiva D."/>
            <person name="Curtis B.A."/>
            <person name="Zahonova K."/>
            <person name="Pipaliya S."/>
            <person name="Dacks J."/>
            <person name="Roger A.J."/>
        </authorList>
    </citation>
    <scope>NUCLEOTIDE SEQUENCE</scope>
    <source>
        <strain evidence="12">Schooner1</strain>
    </source>
</reference>
<feature type="domain" description="Helicase ATP-binding" evidence="10">
    <location>
        <begin position="171"/>
        <end position="340"/>
    </location>
</feature>
<evidence type="ECO:0000256" key="7">
    <source>
        <dbReference type="ARBA" id="ARBA00024355"/>
    </source>
</evidence>
<evidence type="ECO:0000313" key="13">
    <source>
        <dbReference type="Proteomes" id="UP001150062"/>
    </source>
</evidence>
<proteinExistence type="inferred from homology"/>
<keyword evidence="5" id="KW-0067">ATP-binding</keyword>
<dbReference type="InterPro" id="IPR050079">
    <property type="entry name" value="DEAD_box_RNA_helicase"/>
</dbReference>
<accession>A0ABQ8YIV0</accession>
<dbReference type="PANTHER" id="PTHR47959">
    <property type="entry name" value="ATP-DEPENDENT RNA HELICASE RHLE-RELATED"/>
    <property type="match status" value="1"/>
</dbReference>
<feature type="region of interest" description="Disordered" evidence="9">
    <location>
        <begin position="45"/>
        <end position="104"/>
    </location>
</feature>
<evidence type="ECO:0000256" key="2">
    <source>
        <dbReference type="ARBA" id="ARBA00022741"/>
    </source>
</evidence>
<keyword evidence="13" id="KW-1185">Reference proteome</keyword>
<dbReference type="EC" id="3.6.4.13" evidence="1"/>
<dbReference type="InterPro" id="IPR001650">
    <property type="entry name" value="Helicase_C-like"/>
</dbReference>
<evidence type="ECO:0000259" key="10">
    <source>
        <dbReference type="PROSITE" id="PS51192"/>
    </source>
</evidence>
<comment type="catalytic activity">
    <reaction evidence="8">
        <text>ATP + H2O = ADP + phosphate + H(+)</text>
        <dbReference type="Rhea" id="RHEA:13065"/>
        <dbReference type="ChEBI" id="CHEBI:15377"/>
        <dbReference type="ChEBI" id="CHEBI:15378"/>
        <dbReference type="ChEBI" id="CHEBI:30616"/>
        <dbReference type="ChEBI" id="CHEBI:43474"/>
        <dbReference type="ChEBI" id="CHEBI:456216"/>
        <dbReference type="EC" id="3.6.4.13"/>
    </reaction>
</comment>
<dbReference type="Proteomes" id="UP001150062">
    <property type="component" value="Unassembled WGS sequence"/>
</dbReference>
<gene>
    <name evidence="12" type="ORF">M0813_21103</name>
</gene>
<dbReference type="CDD" id="cd17957">
    <property type="entry name" value="DEADc_DDX52"/>
    <property type="match status" value="1"/>
</dbReference>
<dbReference type="CDD" id="cd18787">
    <property type="entry name" value="SF2_C_DEAD"/>
    <property type="match status" value="1"/>
</dbReference>
<dbReference type="PANTHER" id="PTHR47959:SF15">
    <property type="entry name" value="RNA HELICASE"/>
    <property type="match status" value="1"/>
</dbReference>
<feature type="compositionally biased region" description="Basic and acidic residues" evidence="9">
    <location>
        <begin position="72"/>
        <end position="104"/>
    </location>
</feature>
<keyword evidence="6" id="KW-0694">RNA-binding</keyword>
<comment type="caution">
    <text evidence="12">The sequence shown here is derived from an EMBL/GenBank/DDBJ whole genome shotgun (WGS) entry which is preliminary data.</text>
</comment>
<dbReference type="InterPro" id="IPR014001">
    <property type="entry name" value="Helicase_ATP-bd"/>
</dbReference>
<dbReference type="SUPFAM" id="SSF52540">
    <property type="entry name" value="P-loop containing nucleoside triphosphate hydrolases"/>
    <property type="match status" value="1"/>
</dbReference>
<dbReference type="Pfam" id="PF00271">
    <property type="entry name" value="Helicase_C"/>
    <property type="match status" value="1"/>
</dbReference>
<dbReference type="InterPro" id="IPR044764">
    <property type="entry name" value="DDX52/Rok1_DEADc"/>
</dbReference>
<evidence type="ECO:0000256" key="3">
    <source>
        <dbReference type="ARBA" id="ARBA00022801"/>
    </source>
</evidence>
<dbReference type="EMBL" id="JAOAOG010000163">
    <property type="protein sequence ID" value="KAJ6244517.1"/>
    <property type="molecule type" value="Genomic_DNA"/>
</dbReference>
<comment type="similarity">
    <text evidence="7">Belongs to the DEAD box helicase family. DDX52/ROK1 subfamily.</text>
</comment>
<evidence type="ECO:0000259" key="11">
    <source>
        <dbReference type="PROSITE" id="PS51194"/>
    </source>
</evidence>
<evidence type="ECO:0000256" key="1">
    <source>
        <dbReference type="ARBA" id="ARBA00012552"/>
    </source>
</evidence>
<dbReference type="SMART" id="SM00487">
    <property type="entry name" value="DEXDc"/>
    <property type="match status" value="1"/>
</dbReference>
<feature type="compositionally biased region" description="Basic residues" evidence="9">
    <location>
        <begin position="588"/>
        <end position="598"/>
    </location>
</feature>
<evidence type="ECO:0000256" key="4">
    <source>
        <dbReference type="ARBA" id="ARBA00022806"/>
    </source>
</evidence>
<dbReference type="GO" id="GO:0004386">
    <property type="term" value="F:helicase activity"/>
    <property type="evidence" value="ECO:0007669"/>
    <property type="project" value="UniProtKB-KW"/>
</dbReference>
<protein>
    <recommendedName>
        <fullName evidence="1">RNA helicase</fullName>
        <ecNumber evidence="1">3.6.4.13</ecNumber>
    </recommendedName>
</protein>
<sequence length="598" mass="69266">MAFQQSIFKKLCVGVSYNKQRFQKDINQFKNTKLENEIKNASNLPSLDFFGSEKKKKQKKSKEKKQQTKKKEKNENNKKKKEKELVIEKKTKGKEKGKEEKKEKEITQEQVDSILFARQIRNKHKINTKGNDIPNAIEHFEDLKGKVSALFLRNTLNAGYTNPTPIQMQSIPSIIQKRDILACAPTGSGKTASFVIPILSNLKRHKKQGIRALVVTPTRELADQTYREFEKIGRGRNFKIVDYKKMTELRGVQQKDVDVLISTPLRVLGSAKKRLLDLSTVQILIFDEVDKLFEIGFLEQIDTLIHFCRNKNIQKLMFSATILPVIEELAFSVLKDPIRIVVGVGNTASNLIDHRLTLVGEEDGKILAIRQMISEGIEPPVLIFVQTKSRAKDLFRELIYDGISVEAIHADRTKLQRDTVINKFREGKIHFLICTDMMSRGLDFLSVKNVINFDFPQTVIRYIHRVGRTGRAGRKGIATTLYTEKDKPYLRQIANVIKLSGSEVPEWMLDLKKPHKRTLNQFRKGAGNRKTIDTRHYTKENARKRKHNNLIKNNQKANNQNNNFNNRRKKYKTFKNKNKKNIVEKQQKYKKKKQPEQK</sequence>
<dbReference type="Pfam" id="PF00270">
    <property type="entry name" value="DEAD"/>
    <property type="match status" value="1"/>
</dbReference>
<dbReference type="SMART" id="SM00490">
    <property type="entry name" value="HELICc"/>
    <property type="match status" value="1"/>
</dbReference>
<feature type="region of interest" description="Disordered" evidence="9">
    <location>
        <begin position="553"/>
        <end position="598"/>
    </location>
</feature>
<keyword evidence="2" id="KW-0547">Nucleotide-binding</keyword>
<dbReference type="InterPro" id="IPR011545">
    <property type="entry name" value="DEAD/DEAH_box_helicase_dom"/>
</dbReference>
<evidence type="ECO:0000256" key="9">
    <source>
        <dbReference type="SAM" id="MobiDB-lite"/>
    </source>
</evidence>
<evidence type="ECO:0000313" key="12">
    <source>
        <dbReference type="EMBL" id="KAJ6244517.1"/>
    </source>
</evidence>
<organism evidence="12 13">
    <name type="scientific">Anaeramoeba flamelloides</name>
    <dbReference type="NCBI Taxonomy" id="1746091"/>
    <lineage>
        <taxon>Eukaryota</taxon>
        <taxon>Metamonada</taxon>
        <taxon>Anaeramoebidae</taxon>
        <taxon>Anaeramoeba</taxon>
    </lineage>
</organism>
<evidence type="ECO:0000256" key="8">
    <source>
        <dbReference type="ARBA" id="ARBA00047984"/>
    </source>
</evidence>
<name>A0ABQ8YIV0_9EUKA</name>
<evidence type="ECO:0000256" key="5">
    <source>
        <dbReference type="ARBA" id="ARBA00022840"/>
    </source>
</evidence>
<keyword evidence="3" id="KW-0378">Hydrolase</keyword>